<organism evidence="1 2">
    <name type="scientific">Dactylosporangium vinaceum</name>
    <dbReference type="NCBI Taxonomy" id="53362"/>
    <lineage>
        <taxon>Bacteria</taxon>
        <taxon>Bacillati</taxon>
        <taxon>Actinomycetota</taxon>
        <taxon>Actinomycetes</taxon>
        <taxon>Micromonosporales</taxon>
        <taxon>Micromonosporaceae</taxon>
        <taxon>Dactylosporangium</taxon>
    </lineage>
</organism>
<accession>A0ABV5MLQ9</accession>
<dbReference type="RefSeq" id="WP_223100581.1">
    <property type="nucleotide sequence ID" value="NZ_CP061913.1"/>
</dbReference>
<comment type="caution">
    <text evidence="1">The sequence shown here is derived from an EMBL/GenBank/DDBJ whole genome shotgun (WGS) entry which is preliminary data.</text>
</comment>
<reference evidence="1 2" key="1">
    <citation type="submission" date="2024-09" db="EMBL/GenBank/DDBJ databases">
        <authorList>
            <person name="Sun Q."/>
            <person name="Mori K."/>
        </authorList>
    </citation>
    <scope>NUCLEOTIDE SEQUENCE [LARGE SCALE GENOMIC DNA]</scope>
    <source>
        <strain evidence="1 2">JCM 3307</strain>
    </source>
</reference>
<name>A0ABV5MLQ9_9ACTN</name>
<evidence type="ECO:0000313" key="2">
    <source>
        <dbReference type="Proteomes" id="UP001589608"/>
    </source>
</evidence>
<gene>
    <name evidence="1" type="ORF">ACFFTR_42325</name>
</gene>
<sequence>MPLIVRPESPGGNAMTIYQDQPQGAGAVAGALDGVVPSVLIIQTSQGIAGALTRAGLVAMVAAAASYVAGLSAGNADIIANTLPGGLALSISRTKCVLPVAPGQAATLATAVAAVLNVGANVTSAG</sequence>
<dbReference type="EMBL" id="JBHMCA010000069">
    <property type="protein sequence ID" value="MFB9449754.1"/>
    <property type="molecule type" value="Genomic_DNA"/>
</dbReference>
<protein>
    <submittedName>
        <fullName evidence="1">Uncharacterized protein</fullName>
    </submittedName>
</protein>
<evidence type="ECO:0000313" key="1">
    <source>
        <dbReference type="EMBL" id="MFB9449754.1"/>
    </source>
</evidence>
<keyword evidence="2" id="KW-1185">Reference proteome</keyword>
<dbReference type="Proteomes" id="UP001589608">
    <property type="component" value="Unassembled WGS sequence"/>
</dbReference>
<proteinExistence type="predicted"/>